<sequence>MYRKLRRLGKLKWLCTVFFLVITSVLTAQETVIRGRVSDEEGSPLPGASVVEKGTTNGTMTNIDGEFDLKVKHAENAVLLFSFIGFKKQEVPVNNNIFIDVTLQSDLESLDEVVVVGYGTKKKEEVTGAVSSIKSDDLVRSSSTTTAGALAGKVQGVSVRAKDARPGRGAAIEVRNMGNPLFVIDGIPYGGQTGGDWVQSSNVSGNDVFNSLNLEDIESITILKDASAAIYGMRAASGVVLVTTKKGKKNEDVRININGYYGWQNLTRFPKLANAAQYTRGLVEAAQNAGLDPSTVYTPEELAKWQAGTEPGYQGYDYYDLVMRKNIPQYHINANVTGGSEKTNYYLSVGNTSQEALMKDFSYERTNIQANLESKVTSHLSIGTQISGREEKTRDVGLPGGDGYFAAILGMFSNIPTVGPYANDNPNYINHTRDYSRNPALFDRDVAGYKDNLGRNLNINLYANYEFDFGLKAKGTVSYNYTNNKFDGFQYTYDVYSYNEAADTYDRTGGADGGWRYQTEREVVARFAQFQLDYSKTFGDHSLSVTAAYERSDYEKDFLQLGTNPSNNYLPLLEFDKLNSFADAWDYEARAGYIGRINYSYKSKYLLELLGRYDGSYLYPPGHRWGFFPGVSLGWRVSEEPFFKGLRNVVDNLKIRASMGQTGKEEGVSMFGYLGGYTWNNGNAVLDGSFTTGIRPRGLPVTNLSWVKNTTSNIGVDVSMFDNKLTMTADVFRIKRTGVPAARYDVLLPSEVGYSLPNENLNENGYYGSEGIITYRNSIGELNYNVSGNFTYSRYKNLKSYKPRFGNSWDEYRSSAEDRWGGIWWGYQVVGRFQSEEEIRNHPIDIDGQNNRTLLPGDFIYKDVNGDGIINGMDERPIGYPTGWAPMVSFGGNIGLDWKGIDLNIDFAGGAMQSWFQDYELRNPYHGGGNSPAYLLEDRWHRADPYDPDSEWIPGRYPAIRQGHSGPNARNSDFWLTNVRFLRIRNLEIGYTFPKVIAEKINAEKARIYVSGSNLVSFDNVKKYGIDPEIEARAAVVYPQQRTVLVGFNFSF</sequence>
<keyword evidence="2 8" id="KW-0813">Transport</keyword>
<dbReference type="SUPFAM" id="SSF49464">
    <property type="entry name" value="Carboxypeptidase regulatory domain-like"/>
    <property type="match status" value="1"/>
</dbReference>
<organism evidence="11 12">
    <name type="scientific">Sinomicrobium pectinilyticum</name>
    <dbReference type="NCBI Taxonomy" id="1084421"/>
    <lineage>
        <taxon>Bacteria</taxon>
        <taxon>Pseudomonadati</taxon>
        <taxon>Bacteroidota</taxon>
        <taxon>Flavobacteriia</taxon>
        <taxon>Flavobacteriales</taxon>
        <taxon>Flavobacteriaceae</taxon>
        <taxon>Sinomicrobium</taxon>
    </lineage>
</organism>
<dbReference type="OrthoDB" id="9768177at2"/>
<dbReference type="InterPro" id="IPR037066">
    <property type="entry name" value="Plug_dom_sf"/>
</dbReference>
<dbReference type="GO" id="GO:0015344">
    <property type="term" value="F:siderophore uptake transmembrane transporter activity"/>
    <property type="evidence" value="ECO:0007669"/>
    <property type="project" value="TreeGrafter"/>
</dbReference>
<feature type="domain" description="TonB-dependent receptor plug" evidence="10">
    <location>
        <begin position="123"/>
        <end position="239"/>
    </location>
</feature>
<keyword evidence="5" id="KW-0732">Signal</keyword>
<comment type="subcellular location">
    <subcellularLocation>
        <location evidence="1 8">Cell outer membrane</location>
        <topology evidence="1 8">Multi-pass membrane protein</topology>
    </subcellularLocation>
</comment>
<comment type="caution">
    <text evidence="11">The sequence shown here is derived from an EMBL/GenBank/DDBJ whole genome shotgun (WGS) entry which is preliminary data.</text>
</comment>
<evidence type="ECO:0000259" key="10">
    <source>
        <dbReference type="Pfam" id="PF07715"/>
    </source>
</evidence>
<keyword evidence="11" id="KW-0675">Receptor</keyword>
<evidence type="ECO:0000313" key="12">
    <source>
        <dbReference type="Proteomes" id="UP000267469"/>
    </source>
</evidence>
<feature type="region of interest" description="Disordered" evidence="9">
    <location>
        <begin position="38"/>
        <end position="57"/>
    </location>
</feature>
<dbReference type="GO" id="GO:0044718">
    <property type="term" value="P:siderophore transmembrane transport"/>
    <property type="evidence" value="ECO:0007669"/>
    <property type="project" value="TreeGrafter"/>
</dbReference>
<reference evidence="11 12" key="1">
    <citation type="submission" date="2018-10" db="EMBL/GenBank/DDBJ databases">
        <title>Sinomicrobium pectinilyticum sp. nov., a pectinase-producing bacterium isolated from alkaline and saline soil, and emended description of the genus Sinomicrobium.</title>
        <authorList>
            <person name="Cheng B."/>
            <person name="Li C."/>
            <person name="Lai Q."/>
            <person name="Du M."/>
            <person name="Shao Z."/>
            <person name="Xu P."/>
            <person name="Yang C."/>
        </authorList>
    </citation>
    <scope>NUCLEOTIDE SEQUENCE [LARGE SCALE GENOMIC DNA]</scope>
    <source>
        <strain evidence="11 12">5DNS001</strain>
    </source>
</reference>
<dbReference type="PROSITE" id="PS52016">
    <property type="entry name" value="TONB_DEPENDENT_REC_3"/>
    <property type="match status" value="1"/>
</dbReference>
<dbReference type="Proteomes" id="UP000267469">
    <property type="component" value="Unassembled WGS sequence"/>
</dbReference>
<dbReference type="InterPro" id="IPR023996">
    <property type="entry name" value="TonB-dep_OMP_SusC/RagA"/>
</dbReference>
<dbReference type="InterPro" id="IPR008969">
    <property type="entry name" value="CarboxyPept-like_regulatory"/>
</dbReference>
<name>A0A3N0EJ80_SINP1</name>
<dbReference type="InterPro" id="IPR012910">
    <property type="entry name" value="Plug_dom"/>
</dbReference>
<dbReference type="Gene3D" id="2.40.170.20">
    <property type="entry name" value="TonB-dependent receptor, beta-barrel domain"/>
    <property type="match status" value="1"/>
</dbReference>
<evidence type="ECO:0000256" key="9">
    <source>
        <dbReference type="SAM" id="MobiDB-lite"/>
    </source>
</evidence>
<dbReference type="PANTHER" id="PTHR30069">
    <property type="entry name" value="TONB-DEPENDENT OUTER MEMBRANE RECEPTOR"/>
    <property type="match status" value="1"/>
</dbReference>
<dbReference type="GO" id="GO:0009279">
    <property type="term" value="C:cell outer membrane"/>
    <property type="evidence" value="ECO:0007669"/>
    <property type="project" value="UniProtKB-SubCell"/>
</dbReference>
<dbReference type="NCBIfam" id="TIGR04056">
    <property type="entry name" value="OMP_RagA_SusC"/>
    <property type="match status" value="1"/>
</dbReference>
<dbReference type="Gene3D" id="2.60.40.1120">
    <property type="entry name" value="Carboxypeptidase-like, regulatory domain"/>
    <property type="match status" value="1"/>
</dbReference>
<dbReference type="AlphaFoldDB" id="A0A3N0EJ80"/>
<proteinExistence type="inferred from homology"/>
<evidence type="ECO:0000256" key="5">
    <source>
        <dbReference type="ARBA" id="ARBA00022729"/>
    </source>
</evidence>
<dbReference type="SUPFAM" id="SSF56935">
    <property type="entry name" value="Porins"/>
    <property type="match status" value="1"/>
</dbReference>
<comment type="similarity">
    <text evidence="8">Belongs to the TonB-dependent receptor family.</text>
</comment>
<evidence type="ECO:0000313" key="11">
    <source>
        <dbReference type="EMBL" id="RNL87842.1"/>
    </source>
</evidence>
<evidence type="ECO:0000256" key="8">
    <source>
        <dbReference type="PROSITE-ProRule" id="PRU01360"/>
    </source>
</evidence>
<dbReference type="PANTHER" id="PTHR30069:SF29">
    <property type="entry name" value="HEMOGLOBIN AND HEMOGLOBIN-HAPTOGLOBIN-BINDING PROTEIN 1-RELATED"/>
    <property type="match status" value="1"/>
</dbReference>
<evidence type="ECO:0000256" key="2">
    <source>
        <dbReference type="ARBA" id="ARBA00022448"/>
    </source>
</evidence>
<gene>
    <name evidence="11" type="ORF">ED312_09440</name>
</gene>
<dbReference type="Pfam" id="PF07715">
    <property type="entry name" value="Plug"/>
    <property type="match status" value="1"/>
</dbReference>
<keyword evidence="4 8" id="KW-0812">Transmembrane</keyword>
<evidence type="ECO:0000256" key="6">
    <source>
        <dbReference type="ARBA" id="ARBA00023136"/>
    </source>
</evidence>
<evidence type="ECO:0000256" key="3">
    <source>
        <dbReference type="ARBA" id="ARBA00022452"/>
    </source>
</evidence>
<keyword evidence="12" id="KW-1185">Reference proteome</keyword>
<keyword evidence="7 8" id="KW-0998">Cell outer membrane</keyword>
<dbReference type="Gene3D" id="2.170.130.10">
    <property type="entry name" value="TonB-dependent receptor, plug domain"/>
    <property type="match status" value="1"/>
</dbReference>
<keyword evidence="3 8" id="KW-1134">Transmembrane beta strand</keyword>
<evidence type="ECO:0000256" key="4">
    <source>
        <dbReference type="ARBA" id="ARBA00022692"/>
    </source>
</evidence>
<dbReference type="EMBL" id="RJTM01000068">
    <property type="protein sequence ID" value="RNL87842.1"/>
    <property type="molecule type" value="Genomic_DNA"/>
</dbReference>
<protein>
    <submittedName>
        <fullName evidence="11">TonB-dependent receptor</fullName>
    </submittedName>
</protein>
<evidence type="ECO:0000256" key="7">
    <source>
        <dbReference type="ARBA" id="ARBA00023237"/>
    </source>
</evidence>
<evidence type="ECO:0000256" key="1">
    <source>
        <dbReference type="ARBA" id="ARBA00004571"/>
    </source>
</evidence>
<dbReference type="InterPro" id="IPR023997">
    <property type="entry name" value="TonB-dep_OMP_SusC/RagA_CS"/>
</dbReference>
<accession>A0A3N0EJ80</accession>
<dbReference type="InterPro" id="IPR036942">
    <property type="entry name" value="Beta-barrel_TonB_sf"/>
</dbReference>
<dbReference type="InterPro" id="IPR039426">
    <property type="entry name" value="TonB-dep_rcpt-like"/>
</dbReference>
<dbReference type="Pfam" id="PF13715">
    <property type="entry name" value="CarbopepD_reg_2"/>
    <property type="match status" value="1"/>
</dbReference>
<dbReference type="NCBIfam" id="TIGR04057">
    <property type="entry name" value="SusC_RagA_signa"/>
    <property type="match status" value="1"/>
</dbReference>
<keyword evidence="6 8" id="KW-0472">Membrane</keyword>
<dbReference type="RefSeq" id="WP_123215759.1">
    <property type="nucleotide sequence ID" value="NZ_RJTM01000068.1"/>
</dbReference>